<evidence type="ECO:0000256" key="1">
    <source>
        <dbReference type="SAM" id="SignalP"/>
    </source>
</evidence>
<feature type="domain" description="MD-2-related lipid-recognition" evidence="2">
    <location>
        <begin position="106"/>
        <end position="195"/>
    </location>
</feature>
<dbReference type="Gene3D" id="2.60.40.770">
    <property type="match status" value="2"/>
</dbReference>
<dbReference type="EnsemblMetazoa" id="G35232.1">
    <property type="protein sequence ID" value="G35232.1:cds"/>
    <property type="gene ID" value="G35232"/>
</dbReference>
<accession>A0A8W8MVC4</accession>
<organism evidence="3 4">
    <name type="scientific">Magallana gigas</name>
    <name type="common">Pacific oyster</name>
    <name type="synonym">Crassostrea gigas</name>
    <dbReference type="NCBI Taxonomy" id="29159"/>
    <lineage>
        <taxon>Eukaryota</taxon>
        <taxon>Metazoa</taxon>
        <taxon>Spiralia</taxon>
        <taxon>Lophotrochozoa</taxon>
        <taxon>Mollusca</taxon>
        <taxon>Bivalvia</taxon>
        <taxon>Autobranchia</taxon>
        <taxon>Pteriomorphia</taxon>
        <taxon>Ostreida</taxon>
        <taxon>Ostreoidea</taxon>
        <taxon>Ostreidae</taxon>
        <taxon>Magallana</taxon>
    </lineage>
</organism>
<name>A0A8W8MVC4_MAGGI</name>
<dbReference type="InterPro" id="IPR014756">
    <property type="entry name" value="Ig_E-set"/>
</dbReference>
<dbReference type="AlphaFoldDB" id="A0A8W8MVC4"/>
<keyword evidence="1" id="KW-0732">Signal</keyword>
<dbReference type="Proteomes" id="UP000005408">
    <property type="component" value="Unassembled WGS sequence"/>
</dbReference>
<evidence type="ECO:0000259" key="2">
    <source>
        <dbReference type="Pfam" id="PF02221"/>
    </source>
</evidence>
<reference evidence="3" key="1">
    <citation type="submission" date="2022-08" db="UniProtKB">
        <authorList>
            <consortium name="EnsemblMetazoa"/>
        </authorList>
    </citation>
    <scope>IDENTIFICATION</scope>
    <source>
        <strain evidence="3">05x7-T-G4-1.051#20</strain>
    </source>
</reference>
<feature type="signal peptide" evidence="1">
    <location>
        <begin position="1"/>
        <end position="21"/>
    </location>
</feature>
<sequence>MKSLAVQFLASIIVFISLSFSKEDGEGRDHPTYVVFDKKISIKEIIRFGGIRDESHGEMEAPHEKKNLGYLLSQLLANASEAVTLGDDNADNNTGTAVVCGPKGAHLNVTWIPKIIEFGKPVTFSVDMISPTDFNKGRMYVEFYLGNTPIFSLDEDITCSDILKVPKMQQKCPLEKGERIQYSYTDFPLRQPPLVKEQILVMKIFSYAENPPLLFSCLNFTFQYDEHSPPFGGLSRVNTLWKTITKKKTTTVTMKILAVQLLASIAVFSSISFSQKDKEVKGHTNYLLFDKKINVEEIIRIGETKSVTVRENAEEKESNKSQLSSFLTKISNAFKLNNDMFQSKGLQWFNNTDNSTGTAFVCGPEGAHLNITWKPKVISTEKSVQIYLDLVYPIDFKEGLARIDVYRKGIPNPVFSIDEGITCTDINNWVPLIRCPIKRGNGFRISFKYSETQLQPAGSYIVLLKIFSYAAKPPPLFACLNFSLQIESSKHMSATQTPQIISKTSEDIV</sequence>
<proteinExistence type="predicted"/>
<dbReference type="InterPro" id="IPR003172">
    <property type="entry name" value="ML_dom"/>
</dbReference>
<evidence type="ECO:0000313" key="4">
    <source>
        <dbReference type="Proteomes" id="UP000005408"/>
    </source>
</evidence>
<keyword evidence="4" id="KW-1185">Reference proteome</keyword>
<evidence type="ECO:0000313" key="3">
    <source>
        <dbReference type="EnsemblMetazoa" id="G35232.1:cds"/>
    </source>
</evidence>
<feature type="chain" id="PRO_5036442300" description="MD-2-related lipid-recognition domain-containing protein" evidence="1">
    <location>
        <begin position="22"/>
        <end position="509"/>
    </location>
</feature>
<dbReference type="Pfam" id="PF02221">
    <property type="entry name" value="E1_DerP2_DerF2"/>
    <property type="match status" value="1"/>
</dbReference>
<protein>
    <recommendedName>
        <fullName evidence="2">MD-2-related lipid-recognition domain-containing protein</fullName>
    </recommendedName>
</protein>
<dbReference type="SUPFAM" id="SSF81296">
    <property type="entry name" value="E set domains"/>
    <property type="match status" value="2"/>
</dbReference>